<dbReference type="PROSITE" id="PS51752">
    <property type="entry name" value="JACALIN_LECTIN"/>
    <property type="match status" value="1"/>
</dbReference>
<evidence type="ECO:0000259" key="4">
    <source>
        <dbReference type="PROSITE" id="PS51752"/>
    </source>
</evidence>
<comment type="similarity">
    <text evidence="1">Belongs to the jacalin lectin family.</text>
</comment>
<evidence type="ECO:0000313" key="6">
    <source>
        <dbReference type="EMBL" id="CDY44254.1"/>
    </source>
</evidence>
<feature type="domain" description="Jacalin-type lectin" evidence="4">
    <location>
        <begin position="1"/>
        <end position="178"/>
    </location>
</feature>
<dbReference type="PANTHER" id="PTHR47293">
    <property type="entry name" value="JACALIN-RELATED LECTIN 3"/>
    <property type="match status" value="1"/>
</dbReference>
<dbReference type="Proteomes" id="UP001295469">
    <property type="component" value="Chromosome C03"/>
</dbReference>
<feature type="transmembrane region" description="Helical" evidence="3">
    <location>
        <begin position="97"/>
        <end position="124"/>
    </location>
</feature>
<dbReference type="PANTHER" id="PTHR47293:SF70">
    <property type="entry name" value="JACALIN-RELATED LECTIN 24-RELATED"/>
    <property type="match status" value="1"/>
</dbReference>
<sequence>MIRAGSVGRKRTCEPEDWDEKGRTMISHIYVSFDSIIRSIQFGYTEINEGLTLSKQYGPSEGYSFRVVSFVLDLGMRFYFYLFLYKYFVFNSKLVYIYFYINICYVTGLSGSLGYHGGIANLIFHTNRGKHGPFANDDNAPPPKIEIDPSIRDRREFGGFFGSYTFGGITSIGIYVNPIPSSHGVTKREKFVGTRF</sequence>
<reference evidence="6 7" key="1">
    <citation type="journal article" date="2014" name="Science">
        <title>Plant genetics. Early allopolyploid evolution in the post-Neolithic Brassica napus oilseed genome.</title>
        <authorList>
            <person name="Chalhoub B."/>
            <person name="Denoeud F."/>
            <person name="Liu S."/>
            <person name="Parkin I.A."/>
            <person name="Tang H."/>
            <person name="Wang X."/>
            <person name="Chiquet J."/>
            <person name="Belcram H."/>
            <person name="Tong C."/>
            <person name="Samans B."/>
            <person name="Correa M."/>
            <person name="Da Silva C."/>
            <person name="Just J."/>
            <person name="Falentin C."/>
            <person name="Koh C.S."/>
            <person name="Le Clainche I."/>
            <person name="Bernard M."/>
            <person name="Bento P."/>
            <person name="Noel B."/>
            <person name="Labadie K."/>
            <person name="Alberti A."/>
            <person name="Charles M."/>
            <person name="Arnaud D."/>
            <person name="Guo H."/>
            <person name="Daviaud C."/>
            <person name="Alamery S."/>
            <person name="Jabbari K."/>
            <person name="Zhao M."/>
            <person name="Edger P.P."/>
            <person name="Chelaifa H."/>
            <person name="Tack D."/>
            <person name="Lassalle G."/>
            <person name="Mestiri I."/>
            <person name="Schnel N."/>
            <person name="Le Paslier M.C."/>
            <person name="Fan G."/>
            <person name="Renault V."/>
            <person name="Bayer P.E."/>
            <person name="Golicz A.A."/>
            <person name="Manoli S."/>
            <person name="Lee T.H."/>
            <person name="Thi V.H."/>
            <person name="Chalabi S."/>
            <person name="Hu Q."/>
            <person name="Fan C."/>
            <person name="Tollenaere R."/>
            <person name="Lu Y."/>
            <person name="Battail C."/>
            <person name="Shen J."/>
            <person name="Sidebottom C.H."/>
            <person name="Wang X."/>
            <person name="Canaguier A."/>
            <person name="Chauveau A."/>
            <person name="Berard A."/>
            <person name="Deniot G."/>
            <person name="Guan M."/>
            <person name="Liu Z."/>
            <person name="Sun F."/>
            <person name="Lim Y.P."/>
            <person name="Lyons E."/>
            <person name="Town C.D."/>
            <person name="Bancroft I."/>
            <person name="Wang X."/>
            <person name="Meng J."/>
            <person name="Ma J."/>
            <person name="Pires J.C."/>
            <person name="King G.J."/>
            <person name="Brunel D."/>
            <person name="Delourme R."/>
            <person name="Renard M."/>
            <person name="Aury J.M."/>
            <person name="Adams K.L."/>
            <person name="Batley J."/>
            <person name="Snowdon R.J."/>
            <person name="Tost J."/>
            <person name="Edwards D."/>
            <person name="Zhou Y."/>
            <person name="Hua W."/>
            <person name="Sharpe A.G."/>
            <person name="Paterson A.H."/>
            <person name="Guan C."/>
            <person name="Wincker P."/>
        </authorList>
    </citation>
    <scope>NUCLEOTIDE SEQUENCE [LARGE SCALE GENOMIC DNA]</scope>
    <source>
        <strain evidence="7">cv. Darmor-bzh</strain>
    </source>
</reference>
<evidence type="ECO:0000256" key="3">
    <source>
        <dbReference type="SAM" id="Phobius"/>
    </source>
</evidence>
<keyword evidence="2" id="KW-0430">Lectin</keyword>
<name>A0A078I3W8_BRANA</name>
<keyword evidence="3" id="KW-0472">Membrane</keyword>
<reference evidence="5" key="3">
    <citation type="submission" date="2021-01" db="EMBL/GenBank/DDBJ databases">
        <authorList>
            <consortium name="Genoscope - CEA"/>
            <person name="William W."/>
        </authorList>
    </citation>
    <scope>NUCLEOTIDE SEQUENCE</scope>
</reference>
<dbReference type="OMA" id="KRTCEPE"/>
<dbReference type="SUPFAM" id="SSF51101">
    <property type="entry name" value="Mannose-binding lectins"/>
    <property type="match status" value="1"/>
</dbReference>
<dbReference type="Gramene" id="CDY44254">
    <property type="protein sequence ID" value="CDY44254"/>
    <property type="gene ID" value="GSBRNA2T00079762001"/>
</dbReference>
<dbReference type="GO" id="GO:0030246">
    <property type="term" value="F:carbohydrate binding"/>
    <property type="evidence" value="ECO:0007669"/>
    <property type="project" value="UniProtKB-KW"/>
</dbReference>
<dbReference type="Proteomes" id="UP000028999">
    <property type="component" value="Unassembled WGS sequence"/>
</dbReference>
<gene>
    <name evidence="6" type="primary">BnaC03g24460D</name>
    <name evidence="5" type="ORF">DARMORV10_C03P29140.1</name>
    <name evidence="6" type="ORF">GSBRNA2T00079762001</name>
</gene>
<dbReference type="SMART" id="SM00915">
    <property type="entry name" value="Jacalin"/>
    <property type="match status" value="1"/>
</dbReference>
<dbReference type="PaxDb" id="3708-A0A078I3W8"/>
<evidence type="ECO:0000256" key="1">
    <source>
        <dbReference type="ARBA" id="ARBA00006568"/>
    </source>
</evidence>
<feature type="transmembrane region" description="Helical" evidence="3">
    <location>
        <begin position="63"/>
        <end position="85"/>
    </location>
</feature>
<evidence type="ECO:0000256" key="2">
    <source>
        <dbReference type="ARBA" id="ARBA00022734"/>
    </source>
</evidence>
<evidence type="ECO:0000313" key="7">
    <source>
        <dbReference type="Proteomes" id="UP000028999"/>
    </source>
</evidence>
<keyword evidence="7" id="KW-1185">Reference proteome</keyword>
<keyword evidence="3" id="KW-0812">Transmembrane</keyword>
<dbReference type="EMBL" id="HG994367">
    <property type="protein sequence ID" value="CAF1701206.1"/>
    <property type="molecule type" value="Genomic_DNA"/>
</dbReference>
<accession>A0A078I3W8</accession>
<keyword evidence="3" id="KW-1133">Transmembrane helix</keyword>
<evidence type="ECO:0000313" key="5">
    <source>
        <dbReference type="EMBL" id="CAF1701206.1"/>
    </source>
</evidence>
<organism evidence="6 7">
    <name type="scientific">Brassica napus</name>
    <name type="common">Rape</name>
    <dbReference type="NCBI Taxonomy" id="3708"/>
    <lineage>
        <taxon>Eukaryota</taxon>
        <taxon>Viridiplantae</taxon>
        <taxon>Streptophyta</taxon>
        <taxon>Embryophyta</taxon>
        <taxon>Tracheophyta</taxon>
        <taxon>Spermatophyta</taxon>
        <taxon>Magnoliopsida</taxon>
        <taxon>eudicotyledons</taxon>
        <taxon>Gunneridae</taxon>
        <taxon>Pentapetalae</taxon>
        <taxon>rosids</taxon>
        <taxon>malvids</taxon>
        <taxon>Brassicales</taxon>
        <taxon>Brassicaceae</taxon>
        <taxon>Brassiceae</taxon>
        <taxon>Brassica</taxon>
    </lineage>
</organism>
<dbReference type="InterPro" id="IPR001229">
    <property type="entry name" value="Jacalin-like_lectin_dom"/>
</dbReference>
<proteinExistence type="inferred from homology"/>
<protein>
    <submittedName>
        <fullName evidence="5">(rape) hypothetical protein</fullName>
    </submittedName>
    <submittedName>
        <fullName evidence="6">BnaC03g24460D protein</fullName>
    </submittedName>
</protein>
<reference evidence="6" key="2">
    <citation type="submission" date="2014-06" db="EMBL/GenBank/DDBJ databases">
        <authorList>
            <person name="Genoscope - CEA"/>
        </authorList>
    </citation>
    <scope>NUCLEOTIDE SEQUENCE</scope>
</reference>
<dbReference type="AlphaFoldDB" id="A0A078I3W8"/>
<dbReference type="Pfam" id="PF01419">
    <property type="entry name" value="Jacalin"/>
    <property type="match status" value="1"/>
</dbReference>
<dbReference type="Gene3D" id="2.100.10.30">
    <property type="entry name" value="Jacalin-like lectin domain"/>
    <property type="match status" value="2"/>
</dbReference>
<dbReference type="EMBL" id="LK032583">
    <property type="protein sequence ID" value="CDY44254.1"/>
    <property type="molecule type" value="Genomic_DNA"/>
</dbReference>
<dbReference type="InterPro" id="IPR036404">
    <property type="entry name" value="Jacalin-like_lectin_dom_sf"/>
</dbReference>